<evidence type="ECO:0000256" key="3">
    <source>
        <dbReference type="ARBA" id="ARBA00011738"/>
    </source>
</evidence>
<comment type="subcellular location">
    <subcellularLocation>
        <location evidence="1">Cytoplasm</location>
    </subcellularLocation>
</comment>
<reference evidence="18" key="1">
    <citation type="submission" date="2017-02" db="UniProtKB">
        <authorList>
            <consortium name="WormBaseParasite"/>
        </authorList>
    </citation>
    <scope>IDENTIFICATION</scope>
</reference>
<dbReference type="GO" id="GO:0070403">
    <property type="term" value="F:NAD+ binding"/>
    <property type="evidence" value="ECO:0007669"/>
    <property type="project" value="InterPro"/>
</dbReference>
<dbReference type="Proteomes" id="UP000274756">
    <property type="component" value="Unassembled WGS sequence"/>
</dbReference>
<comment type="similarity">
    <text evidence="2">Belongs to the 3-hydroxyacyl-CoA dehydrogenase family.</text>
</comment>
<evidence type="ECO:0000259" key="13">
    <source>
        <dbReference type="Pfam" id="PF00725"/>
    </source>
</evidence>
<dbReference type="GO" id="GO:0006631">
    <property type="term" value="P:fatty acid metabolic process"/>
    <property type="evidence" value="ECO:0007669"/>
    <property type="project" value="InterPro"/>
</dbReference>
<evidence type="ECO:0000313" key="17">
    <source>
        <dbReference type="Proteomes" id="UP000274756"/>
    </source>
</evidence>
<feature type="domain" description="3-hydroxyacyl-CoA dehydrogenase NAD binding" evidence="14">
    <location>
        <begin position="23"/>
        <end position="145"/>
    </location>
</feature>
<protein>
    <recommendedName>
        <fullName evidence="9">L-gulonate 3-dehydrogenase</fullName>
        <ecNumber evidence="8">1.1.1.45</ecNumber>
    </recommendedName>
    <alternativeName>
        <fullName evidence="9">L-gulonate 3-dehydrogenase</fullName>
    </alternativeName>
</protein>
<dbReference type="SUPFAM" id="SSF51735">
    <property type="entry name" value="NAD(P)-binding Rossmann-fold domains"/>
    <property type="match status" value="1"/>
</dbReference>
<sequence length="281" mass="31781">MFFHLLLNSTFLFQLDNLLRCDASTEDQLKNVTVTDDLGECLKGSFYCQESITEDLAAKKAIFAKLDEIADMSTILASSTSTIPASLFTENLKSRSRCLVVHPINPPIYIPLVEIVPSPWTSDGIVSQTVEIMRSIRQSPVCLKKEIFGFALNRLQYAINAEAWRLVKEGILCPEDVDTVVMKDGLGPRYAFYGPLETMHLNAKGIENYIYKYSDIMRNVLESFGPIPSFNEAETMSLISETMNNQMPITKMRENLRNRERKLAELCKLKHQLNADVQNGL</sequence>
<dbReference type="STRING" id="318479.A0A0N4UHV6"/>
<evidence type="ECO:0000256" key="7">
    <source>
        <dbReference type="ARBA" id="ARBA00023027"/>
    </source>
</evidence>
<dbReference type="SUPFAM" id="SSF48179">
    <property type="entry name" value="6-phosphogluconate dehydrogenase C-terminal domain-like"/>
    <property type="match status" value="1"/>
</dbReference>
<proteinExistence type="inferred from homology"/>
<dbReference type="Gene3D" id="1.10.1040.10">
    <property type="entry name" value="N-(1-d-carboxylethyl)-l-norvaline Dehydrogenase, domain 2"/>
    <property type="match status" value="1"/>
</dbReference>
<evidence type="ECO:0000256" key="9">
    <source>
        <dbReference type="ARBA" id="ARBA00042709"/>
    </source>
</evidence>
<evidence type="ECO:0000259" key="14">
    <source>
        <dbReference type="Pfam" id="PF02737"/>
    </source>
</evidence>
<dbReference type="WBParaSite" id="DME_0000715601-mRNA-1">
    <property type="protein sequence ID" value="DME_0000715601-mRNA-1"/>
    <property type="gene ID" value="DME_0000715601"/>
</dbReference>
<dbReference type="InterPro" id="IPR013328">
    <property type="entry name" value="6PGD_dom2"/>
</dbReference>
<evidence type="ECO:0000256" key="5">
    <source>
        <dbReference type="ARBA" id="ARBA00022553"/>
    </source>
</evidence>
<evidence type="ECO:0000256" key="8">
    <source>
        <dbReference type="ARBA" id="ARBA00038962"/>
    </source>
</evidence>
<feature type="signal peptide" evidence="12">
    <location>
        <begin position="1"/>
        <end position="23"/>
    </location>
</feature>
<dbReference type="Gene3D" id="3.40.50.720">
    <property type="entry name" value="NAD(P)-binding Rossmann-like Domain"/>
    <property type="match status" value="1"/>
</dbReference>
<evidence type="ECO:0000313" key="18">
    <source>
        <dbReference type="WBParaSite" id="DME_0000715601-mRNA-1"/>
    </source>
</evidence>
<dbReference type="GO" id="GO:0050104">
    <property type="term" value="F:L-gulonate 3-dehydrogenase activity"/>
    <property type="evidence" value="ECO:0007669"/>
    <property type="project" value="UniProtKB-EC"/>
</dbReference>
<dbReference type="Proteomes" id="UP000038040">
    <property type="component" value="Unplaced"/>
</dbReference>
<dbReference type="InterPro" id="IPR008927">
    <property type="entry name" value="6-PGluconate_DH-like_C_sf"/>
</dbReference>
<dbReference type="AlphaFoldDB" id="A0A0N4UHV6"/>
<dbReference type="PANTHER" id="PTHR48075">
    <property type="entry name" value="3-HYDROXYACYL-COA DEHYDROGENASE FAMILY PROTEIN"/>
    <property type="match status" value="1"/>
</dbReference>
<keyword evidence="11" id="KW-0175">Coiled coil</keyword>
<keyword evidence="17" id="KW-1185">Reference proteome</keyword>
<keyword evidence="12" id="KW-0732">Signal</keyword>
<feature type="chain" id="PRO_5041162177" description="L-gulonate 3-dehydrogenase" evidence="12">
    <location>
        <begin position="24"/>
        <end position="281"/>
    </location>
</feature>
<dbReference type="Pfam" id="PF00725">
    <property type="entry name" value="3HCDH"/>
    <property type="match status" value="1"/>
</dbReference>
<keyword evidence="5" id="KW-0597">Phosphoprotein</keyword>
<dbReference type="InterPro" id="IPR006108">
    <property type="entry name" value="3HC_DH_C"/>
</dbReference>
<accession>A0A0N4UHV6</accession>
<evidence type="ECO:0000256" key="11">
    <source>
        <dbReference type="SAM" id="Coils"/>
    </source>
</evidence>
<keyword evidence="4" id="KW-0963">Cytoplasm</keyword>
<keyword evidence="6" id="KW-0560">Oxidoreductase</keyword>
<evidence type="ECO:0000256" key="12">
    <source>
        <dbReference type="SAM" id="SignalP"/>
    </source>
</evidence>
<dbReference type="InterPro" id="IPR036291">
    <property type="entry name" value="NAD(P)-bd_dom_sf"/>
</dbReference>
<evidence type="ECO:0000256" key="1">
    <source>
        <dbReference type="ARBA" id="ARBA00004496"/>
    </source>
</evidence>
<evidence type="ECO:0000256" key="2">
    <source>
        <dbReference type="ARBA" id="ARBA00009463"/>
    </source>
</evidence>
<evidence type="ECO:0000313" key="15">
    <source>
        <dbReference type="EMBL" id="VDN59913.1"/>
    </source>
</evidence>
<feature type="domain" description="3-hydroxyacyl-CoA dehydrogenase C-terminal" evidence="13">
    <location>
        <begin position="149"/>
        <end position="203"/>
    </location>
</feature>
<evidence type="ECO:0000256" key="6">
    <source>
        <dbReference type="ARBA" id="ARBA00023002"/>
    </source>
</evidence>
<evidence type="ECO:0000256" key="4">
    <source>
        <dbReference type="ARBA" id="ARBA00022490"/>
    </source>
</evidence>
<reference evidence="15 17" key="2">
    <citation type="submission" date="2018-11" db="EMBL/GenBank/DDBJ databases">
        <authorList>
            <consortium name="Pathogen Informatics"/>
        </authorList>
    </citation>
    <scope>NUCLEOTIDE SEQUENCE [LARGE SCALE GENOMIC DNA]</scope>
</reference>
<dbReference type="OrthoDB" id="2021159at2759"/>
<dbReference type="EMBL" id="UYYG01001194">
    <property type="protein sequence ID" value="VDN59913.1"/>
    <property type="molecule type" value="Genomic_DNA"/>
</dbReference>
<dbReference type="EC" id="1.1.1.45" evidence="8"/>
<gene>
    <name evidence="15" type="ORF">DME_LOCUS9886</name>
</gene>
<comment type="subunit">
    <text evidence="3">Homodimer.</text>
</comment>
<evidence type="ECO:0000256" key="10">
    <source>
        <dbReference type="PIRSR" id="PIRSR000105-1"/>
    </source>
</evidence>
<dbReference type="GO" id="GO:0005737">
    <property type="term" value="C:cytoplasm"/>
    <property type="evidence" value="ECO:0007669"/>
    <property type="project" value="UniProtKB-SubCell"/>
</dbReference>
<dbReference type="Pfam" id="PF02737">
    <property type="entry name" value="3HCDH_N"/>
    <property type="match status" value="1"/>
</dbReference>
<evidence type="ECO:0000313" key="16">
    <source>
        <dbReference type="Proteomes" id="UP000038040"/>
    </source>
</evidence>
<keyword evidence="7" id="KW-0520">NAD</keyword>
<dbReference type="InterPro" id="IPR006176">
    <property type="entry name" value="3-OHacyl-CoA_DH_NAD-bd"/>
</dbReference>
<dbReference type="PIRSF" id="PIRSF000105">
    <property type="entry name" value="HCDH"/>
    <property type="match status" value="1"/>
</dbReference>
<feature type="site" description="Important for catalytic activity" evidence="10">
    <location>
        <position position="102"/>
    </location>
</feature>
<dbReference type="PANTHER" id="PTHR48075:SF1">
    <property type="entry name" value="LAMBDA-CRYSTALLIN HOMOLOG"/>
    <property type="match status" value="1"/>
</dbReference>
<dbReference type="InterPro" id="IPR022694">
    <property type="entry name" value="3-OHacyl-CoA_DH"/>
</dbReference>
<name>A0A0N4UHV6_DRAME</name>
<feature type="coiled-coil region" evidence="11">
    <location>
        <begin position="249"/>
        <end position="276"/>
    </location>
</feature>
<organism evidence="16 18">
    <name type="scientific">Dracunculus medinensis</name>
    <name type="common">Guinea worm</name>
    <dbReference type="NCBI Taxonomy" id="318479"/>
    <lineage>
        <taxon>Eukaryota</taxon>
        <taxon>Metazoa</taxon>
        <taxon>Ecdysozoa</taxon>
        <taxon>Nematoda</taxon>
        <taxon>Chromadorea</taxon>
        <taxon>Rhabditida</taxon>
        <taxon>Spirurina</taxon>
        <taxon>Dracunculoidea</taxon>
        <taxon>Dracunculidae</taxon>
        <taxon>Dracunculus</taxon>
    </lineage>
</organism>